<comment type="cofactor">
    <cofactor evidence="15">
        <name>Ca(2+)</name>
        <dbReference type="ChEBI" id="CHEBI:29108"/>
    </cofactor>
    <text evidence="15">Binds 1 Ca(2+) ion per subunit.</text>
</comment>
<dbReference type="InterPro" id="IPR036852">
    <property type="entry name" value="Peptidase_S8/S53_dom_sf"/>
</dbReference>
<keyword evidence="8 17" id="KW-0732">Signal</keyword>
<dbReference type="GeneID" id="54365832"/>
<evidence type="ECO:0000256" key="14">
    <source>
        <dbReference type="ARBA" id="ARBA00023180"/>
    </source>
</evidence>
<dbReference type="PANTHER" id="PTHR14218">
    <property type="entry name" value="PROTEASE S8 TRIPEPTIDYL PEPTIDASE I CLN2"/>
    <property type="match status" value="1"/>
</dbReference>
<dbReference type="InterPro" id="IPR050819">
    <property type="entry name" value="Tripeptidyl-peptidase_I"/>
</dbReference>
<evidence type="ECO:0000256" key="17">
    <source>
        <dbReference type="SAM" id="SignalP"/>
    </source>
</evidence>
<feature type="binding site" evidence="15">
    <location>
        <position position="587"/>
    </location>
    <ligand>
        <name>Ca(2+)</name>
        <dbReference type="ChEBI" id="CHEBI:29108"/>
    </ligand>
</feature>
<feature type="chain" id="PRO_5026878438" description="tripeptidyl-peptidase II" evidence="17">
    <location>
        <begin position="19"/>
        <end position="628"/>
    </location>
</feature>
<feature type="domain" description="Peptidase S53" evidence="18">
    <location>
        <begin position="225"/>
        <end position="607"/>
    </location>
</feature>
<dbReference type="Proteomes" id="UP000504637">
    <property type="component" value="Unplaced"/>
</dbReference>
<dbReference type="FunFam" id="3.40.50.200:FF:000015">
    <property type="entry name" value="Tripeptidyl peptidase A"/>
    <property type="match status" value="1"/>
</dbReference>
<dbReference type="AlphaFoldDB" id="A0A6J3LUK5"/>
<accession>A0A6J3LUK5</accession>
<dbReference type="GO" id="GO:0005576">
    <property type="term" value="C:extracellular region"/>
    <property type="evidence" value="ECO:0007669"/>
    <property type="project" value="UniProtKB-SubCell"/>
</dbReference>
<feature type="active site" description="Charge relay system" evidence="15">
    <location>
        <position position="524"/>
    </location>
</feature>
<comment type="subcellular location">
    <subcellularLocation>
        <location evidence="3">Secreted</location>
        <location evidence="3">Extracellular space</location>
    </subcellularLocation>
</comment>
<dbReference type="PROSITE" id="PS00138">
    <property type="entry name" value="SUBTILASE_SER"/>
    <property type="match status" value="1"/>
</dbReference>
<evidence type="ECO:0000259" key="18">
    <source>
        <dbReference type="PROSITE" id="PS51695"/>
    </source>
</evidence>
<feature type="binding site" evidence="15">
    <location>
        <position position="585"/>
    </location>
    <ligand>
        <name>Ca(2+)</name>
        <dbReference type="ChEBI" id="CHEBI:29108"/>
    </ligand>
</feature>
<reference evidence="20" key="1">
    <citation type="submission" date="2020-01" db="EMBL/GenBank/DDBJ databases">
        <authorList>
            <consortium name="DOE Joint Genome Institute"/>
            <person name="Haridas S."/>
            <person name="Albert R."/>
            <person name="Binder M."/>
            <person name="Bloem J."/>
            <person name="Labutti K."/>
            <person name="Salamov A."/>
            <person name="Andreopoulos B."/>
            <person name="Baker S.E."/>
            <person name="Barry K."/>
            <person name="Bills G."/>
            <person name="Bluhm B.H."/>
            <person name="Cannon C."/>
            <person name="Castanera R."/>
            <person name="Culley D.E."/>
            <person name="Daum C."/>
            <person name="Ezra D."/>
            <person name="Gonzalez J.B."/>
            <person name="Henrissat B."/>
            <person name="Kuo A."/>
            <person name="Liang C."/>
            <person name="Lipzen A."/>
            <person name="Lutzoni F."/>
            <person name="Magnuson J."/>
            <person name="Mondo S."/>
            <person name="Nolan M."/>
            <person name="Ohm R."/>
            <person name="Pangilinan J."/>
            <person name="Park H.-J."/>
            <person name="Ramirez L."/>
            <person name="Alfaro M."/>
            <person name="Sun H."/>
            <person name="Tritt A."/>
            <person name="Yoshinaga Y."/>
            <person name="Zwiers L.-H."/>
            <person name="Turgeon B.G."/>
            <person name="Goodwin S.B."/>
            <person name="Spatafora J.W."/>
            <person name="Crous P.W."/>
            <person name="Grigoriev I.V."/>
        </authorList>
    </citation>
    <scope>NUCLEOTIDE SEQUENCE</scope>
    <source>
        <strain evidence="20">CBS 342.82</strain>
    </source>
</reference>
<gene>
    <name evidence="20" type="ORF">K489DRAFT_413394</name>
</gene>
<evidence type="ECO:0000256" key="13">
    <source>
        <dbReference type="ARBA" id="ARBA00023145"/>
    </source>
</evidence>
<feature type="compositionally biased region" description="Low complexity" evidence="16">
    <location>
        <begin position="610"/>
        <end position="628"/>
    </location>
</feature>
<dbReference type="InterPro" id="IPR015366">
    <property type="entry name" value="S53_propep"/>
</dbReference>
<evidence type="ECO:0000256" key="6">
    <source>
        <dbReference type="ARBA" id="ARBA00022670"/>
    </source>
</evidence>
<dbReference type="EC" id="3.4.14.10" evidence="4"/>
<dbReference type="SUPFAM" id="SSF54897">
    <property type="entry name" value="Protease propeptides/inhibitors"/>
    <property type="match status" value="1"/>
</dbReference>
<evidence type="ECO:0000313" key="19">
    <source>
        <dbReference type="Proteomes" id="UP000504637"/>
    </source>
</evidence>
<evidence type="ECO:0000256" key="15">
    <source>
        <dbReference type="PROSITE-ProRule" id="PRU01032"/>
    </source>
</evidence>
<keyword evidence="5" id="KW-0964">Secreted</keyword>
<reference evidence="20" key="2">
    <citation type="submission" date="2020-04" db="EMBL/GenBank/DDBJ databases">
        <authorList>
            <consortium name="NCBI Genome Project"/>
        </authorList>
    </citation>
    <scope>NUCLEOTIDE SEQUENCE</scope>
    <source>
        <strain evidence="20">CBS 342.82</strain>
    </source>
</reference>
<keyword evidence="6 15" id="KW-0645">Protease</keyword>
<dbReference type="CDD" id="cd04056">
    <property type="entry name" value="Peptidases_S53"/>
    <property type="match status" value="1"/>
</dbReference>
<feature type="region of interest" description="Disordered" evidence="16">
    <location>
        <begin position="606"/>
        <end position="628"/>
    </location>
</feature>
<dbReference type="RefSeq" id="XP_033455990.1">
    <property type="nucleotide sequence ID" value="XM_033608033.1"/>
</dbReference>
<dbReference type="PROSITE" id="PS51695">
    <property type="entry name" value="SEDOLISIN"/>
    <property type="match status" value="1"/>
</dbReference>
<comment type="catalytic activity">
    <reaction evidence="1">
        <text>Release of an N-terminal tripeptide from a polypeptide.</text>
        <dbReference type="EC" id="3.4.14.10"/>
    </reaction>
</comment>
<dbReference type="SUPFAM" id="SSF52743">
    <property type="entry name" value="Subtilisin-like"/>
    <property type="match status" value="1"/>
</dbReference>
<dbReference type="GO" id="GO:0008240">
    <property type="term" value="F:tripeptidyl-peptidase activity"/>
    <property type="evidence" value="ECO:0007669"/>
    <property type="project" value="UniProtKB-EC"/>
</dbReference>
<proteinExistence type="predicted"/>
<sequence>MLYSQLAVAILAIGTANALPSAAASKYAVKERHIVPRAWTSIGSAPAEEKIHLQIGLRQAQQGLIEQHLLEVSDPEHPRYGQHLSHDEVNAIVAPADESVSLVSSWLEEAGISDATFTAAKDWVHVVIPIGKAEELLQTKYEKYRHRDGATVSRAKEWSLPLHLHEHIDVVQPTTSFFRPRRELKTIESVSEPVAEPYWKAYGDAKVAESGPSPSTIAAICNETITTPECIRTLYGTINYQPKAAGKNAMALANYLNETNKRSDTLKFLQLYRPDAAESANEFKIITIAGAPDNQGPYTAAELAAGTNIEGNLDVQQMLSIGYPIPLTAYSTGGSPPFSPTPLDTENTNEPYLVFLNYILAQKTIPQVLSSSYGDDEQTVPLSYADRVCSGFAQLGARGVSVFFSSGDDGVGKNGTCFLEQQGGKPGFTPDFPTGCPWVTSVGGTKSFQPEVAVSRFGSGAGFSNYFGQPSYQSKVVNAYVKGLNGKFDGLYNKSGRAYPDVAAQSNHDAIVWNGTVRTVGGTSASSPTFAAVIALVNDALIAAGKPSLGFLNPWLYKGAYKALTDVTSGSSIGCNSTGFPAAVGWDPVTGFGTPNFDKLVKEAFKKKQPSSYGPPSYSPPDYGSKGY</sequence>
<keyword evidence="7 15" id="KW-0479">Metal-binding</keyword>
<name>A0A6J3LUK5_9PEZI</name>
<evidence type="ECO:0000256" key="5">
    <source>
        <dbReference type="ARBA" id="ARBA00022525"/>
    </source>
</evidence>
<evidence type="ECO:0000313" key="20">
    <source>
        <dbReference type="RefSeq" id="XP_033455990.1"/>
    </source>
</evidence>
<feature type="active site" description="Charge relay system" evidence="15">
    <location>
        <position position="310"/>
    </location>
</feature>
<keyword evidence="9 15" id="KW-0378">Hydrolase</keyword>
<keyword evidence="13" id="KW-0865">Zymogen</keyword>
<dbReference type="OrthoDB" id="409122at2759"/>
<comment type="function">
    <text evidence="2">Secreted tripeptidyl-peptidase which degrades proteins at acidic pHs and is involved in virulence.</text>
</comment>
<evidence type="ECO:0000256" key="2">
    <source>
        <dbReference type="ARBA" id="ARBA00002451"/>
    </source>
</evidence>
<keyword evidence="19" id="KW-1185">Reference proteome</keyword>
<keyword evidence="11 15" id="KW-0106">Calcium</keyword>
<feature type="binding site" evidence="15">
    <location>
        <position position="566"/>
    </location>
    <ligand>
        <name>Ca(2+)</name>
        <dbReference type="ChEBI" id="CHEBI:29108"/>
    </ligand>
</feature>
<keyword evidence="10 15" id="KW-0720">Serine protease</keyword>
<evidence type="ECO:0000256" key="1">
    <source>
        <dbReference type="ARBA" id="ARBA00001910"/>
    </source>
</evidence>
<feature type="signal peptide" evidence="17">
    <location>
        <begin position="1"/>
        <end position="18"/>
    </location>
</feature>
<evidence type="ECO:0000256" key="4">
    <source>
        <dbReference type="ARBA" id="ARBA00012462"/>
    </source>
</evidence>
<evidence type="ECO:0000256" key="7">
    <source>
        <dbReference type="ARBA" id="ARBA00022723"/>
    </source>
</evidence>
<evidence type="ECO:0000256" key="10">
    <source>
        <dbReference type="ARBA" id="ARBA00022825"/>
    </source>
</evidence>
<reference evidence="20" key="3">
    <citation type="submission" date="2025-08" db="UniProtKB">
        <authorList>
            <consortium name="RefSeq"/>
        </authorList>
    </citation>
    <scope>IDENTIFICATION</scope>
    <source>
        <strain evidence="20">CBS 342.82</strain>
    </source>
</reference>
<keyword evidence="14" id="KW-0325">Glycoprotein</keyword>
<feature type="active site" description="Charge relay system" evidence="15">
    <location>
        <position position="314"/>
    </location>
</feature>
<evidence type="ECO:0000256" key="9">
    <source>
        <dbReference type="ARBA" id="ARBA00022801"/>
    </source>
</evidence>
<protein>
    <recommendedName>
        <fullName evidence="4">tripeptidyl-peptidase II</fullName>
        <ecNumber evidence="4">3.4.14.10</ecNumber>
    </recommendedName>
</protein>
<dbReference type="Pfam" id="PF09286">
    <property type="entry name" value="Pro-kuma_activ"/>
    <property type="match status" value="1"/>
</dbReference>
<dbReference type="GO" id="GO:0046872">
    <property type="term" value="F:metal ion binding"/>
    <property type="evidence" value="ECO:0007669"/>
    <property type="project" value="UniProtKB-UniRule"/>
</dbReference>
<feature type="binding site" evidence="15">
    <location>
        <position position="567"/>
    </location>
    <ligand>
        <name>Ca(2+)</name>
        <dbReference type="ChEBI" id="CHEBI:29108"/>
    </ligand>
</feature>
<dbReference type="InterPro" id="IPR030400">
    <property type="entry name" value="Sedolisin_dom"/>
</dbReference>
<keyword evidence="12" id="KW-0843">Virulence</keyword>
<dbReference type="Gene3D" id="3.40.50.200">
    <property type="entry name" value="Peptidase S8/S53 domain"/>
    <property type="match status" value="1"/>
</dbReference>
<evidence type="ECO:0000256" key="8">
    <source>
        <dbReference type="ARBA" id="ARBA00022729"/>
    </source>
</evidence>
<dbReference type="SMART" id="SM00944">
    <property type="entry name" value="Pro-kuma_activ"/>
    <property type="match status" value="1"/>
</dbReference>
<dbReference type="GO" id="GO:0006508">
    <property type="term" value="P:proteolysis"/>
    <property type="evidence" value="ECO:0007669"/>
    <property type="project" value="UniProtKB-KW"/>
</dbReference>
<dbReference type="CDD" id="cd11377">
    <property type="entry name" value="Pro-peptidase_S53"/>
    <property type="match status" value="1"/>
</dbReference>
<evidence type="ECO:0000256" key="12">
    <source>
        <dbReference type="ARBA" id="ARBA00023026"/>
    </source>
</evidence>
<dbReference type="InterPro" id="IPR023828">
    <property type="entry name" value="Peptidase_S8_Ser-AS"/>
</dbReference>
<dbReference type="PANTHER" id="PTHR14218:SF39">
    <property type="entry name" value="PEPTIDASE S53 DOMAIN-CONTAINING PROTEIN"/>
    <property type="match status" value="1"/>
</dbReference>
<evidence type="ECO:0000256" key="3">
    <source>
        <dbReference type="ARBA" id="ARBA00004239"/>
    </source>
</evidence>
<evidence type="ECO:0000256" key="11">
    <source>
        <dbReference type="ARBA" id="ARBA00022837"/>
    </source>
</evidence>
<organism evidence="20">
    <name type="scientific">Dissoconium aciculare CBS 342.82</name>
    <dbReference type="NCBI Taxonomy" id="1314786"/>
    <lineage>
        <taxon>Eukaryota</taxon>
        <taxon>Fungi</taxon>
        <taxon>Dikarya</taxon>
        <taxon>Ascomycota</taxon>
        <taxon>Pezizomycotina</taxon>
        <taxon>Dothideomycetes</taxon>
        <taxon>Dothideomycetidae</taxon>
        <taxon>Mycosphaerellales</taxon>
        <taxon>Dissoconiaceae</taxon>
        <taxon>Dissoconium</taxon>
    </lineage>
</organism>
<evidence type="ECO:0000256" key="16">
    <source>
        <dbReference type="SAM" id="MobiDB-lite"/>
    </source>
</evidence>
<dbReference type="GO" id="GO:0004252">
    <property type="term" value="F:serine-type endopeptidase activity"/>
    <property type="evidence" value="ECO:0007669"/>
    <property type="project" value="UniProtKB-UniRule"/>
</dbReference>